<evidence type="ECO:0000256" key="2">
    <source>
        <dbReference type="SAM" id="SignalP"/>
    </source>
</evidence>
<geneLocation type="plasmid" evidence="3 4">
    <name>p1</name>
</geneLocation>
<evidence type="ECO:0000256" key="1">
    <source>
        <dbReference type="SAM" id="MobiDB-lite"/>
    </source>
</evidence>
<reference evidence="3 4" key="1">
    <citation type="submission" date="2021-02" db="EMBL/GenBank/DDBJ databases">
        <title>Paracoccus methylovroum sp.nov., a new methanol and methylamine utilizing methylotrophic denitrifer.</title>
        <authorList>
            <person name="Timsy T."/>
            <person name="Behrendt U."/>
            <person name="Ulrich A."/>
            <person name="Spanner T."/>
            <person name="Foesel B.U."/>
            <person name="Horn M.A."/>
            <person name="Kolb S."/>
        </authorList>
    </citation>
    <scope>NUCLEOTIDE SEQUENCE [LARGE SCALE GENOMIC DNA]</scope>
    <source>
        <strain evidence="3 4">H4-D09</strain>
        <plasmid evidence="3 4">p1</plasmid>
    </source>
</reference>
<keyword evidence="4" id="KW-1185">Reference proteome</keyword>
<sequence length="941" mass="100820">MLQARVLLSFALLFTPTSVLAEPLTGRWSGTYACNSLSGAHFTLETEQTGNGIISGTFSFETGSGSRAHKGAYKVMGRGGTDGFRLQPRDWIERPPGIEALALNGRIRDDGAVIEGEMEGCTLNDKFLGASTEKMAARLEDANSEPVPPTMGGPSGLWKGEVTCRGPRKTTLSHPIEVVVLTDDNRVAADARVHLPARQQGGASIEQRTVLGGESAEGRLELTGLGNFSSGGQRLPINSLSLAGDGPSLSGQINMRGCDEVTLTHAGAPDTPPLPDTVTGSWVGTAEQQNGAIAMRFELRNGTAGGFGELRLSAPAHLPMEQRSKLHLVMMPVGKLNGWQVMLPVGQRAFDISQAEVRRHTSGPVGPLAKAGAFLVSETTNGALEVVALIRQGDFTNAASFTPGDPPRPNVRILAMQRAEAGLADAVASGETPPVIFPDTIGGTLVAARSREAQCAVLHEWIRPYSEGKDMRRTVIGNLQRELAEAFTDANFEPVFGLPLALLNDEERNVLARFIRENCEQGQGMADVGFAGAHVIGHQRGFREMVKRLTDVAESSRWADIALDEAQALSSTADSLGRIEQMKAGTKDRAAELSAQQINRLDDGLALRAREIRTDILRADIDRDLPALSGGSKENGALDQLLLLAARIADEDILPDARRELHDRIAPPALKISGDYVTAVIAEVPALPVSLQGLAEARRMGAVLDPIADAMRARFGVDLGPRMEPLYLRRAMIENDPAVLNAFRQLLADVPSGRGVKGAVRDVALQYVDEATMQRLPEYGAVYKAALEEAELRAITITDNSRDPSRDEPTARDIASFALERVRAVNATISQMEDDCLQGTAAIGNNPVRALECLTLPAVLTGQKGFASELVSITKISCSPDGGGFLCYFQQDIQFIGPGGAPINLEDLVGTFGERAARQEVQDARFIPGKNGWQVIWGDMQ</sequence>
<organism evidence="3 4">
    <name type="scientific">Paracoccus methylovorus</name>
    <dbReference type="NCBI Taxonomy" id="2812658"/>
    <lineage>
        <taxon>Bacteria</taxon>
        <taxon>Pseudomonadati</taxon>
        <taxon>Pseudomonadota</taxon>
        <taxon>Alphaproteobacteria</taxon>
        <taxon>Rhodobacterales</taxon>
        <taxon>Paracoccaceae</taxon>
        <taxon>Paracoccus</taxon>
    </lineage>
</organism>
<name>A0ABX7JJF4_9RHOB</name>
<feature type="chain" id="PRO_5046405238" evidence="2">
    <location>
        <begin position="22"/>
        <end position="941"/>
    </location>
</feature>
<dbReference type="EMBL" id="CP070369">
    <property type="protein sequence ID" value="QRZ14366.1"/>
    <property type="molecule type" value="Genomic_DNA"/>
</dbReference>
<gene>
    <name evidence="3" type="ORF">JWJ88_12825</name>
</gene>
<keyword evidence="2" id="KW-0732">Signal</keyword>
<feature type="signal peptide" evidence="2">
    <location>
        <begin position="1"/>
        <end position="21"/>
    </location>
</feature>
<evidence type="ECO:0000313" key="3">
    <source>
        <dbReference type="EMBL" id="QRZ14366.1"/>
    </source>
</evidence>
<evidence type="ECO:0000313" key="4">
    <source>
        <dbReference type="Proteomes" id="UP000663629"/>
    </source>
</evidence>
<dbReference type="RefSeq" id="WP_205295343.1">
    <property type="nucleotide sequence ID" value="NZ_CP070369.1"/>
</dbReference>
<protein>
    <submittedName>
        <fullName evidence="3">Uncharacterized protein</fullName>
    </submittedName>
</protein>
<keyword evidence="3" id="KW-0614">Plasmid</keyword>
<feature type="region of interest" description="Disordered" evidence="1">
    <location>
        <begin position="141"/>
        <end position="160"/>
    </location>
</feature>
<accession>A0ABX7JJF4</accession>
<proteinExistence type="predicted"/>
<dbReference type="Proteomes" id="UP000663629">
    <property type="component" value="Plasmid p1"/>
</dbReference>